<reference evidence="2" key="2">
    <citation type="submission" date="2020-09" db="EMBL/GenBank/DDBJ databases">
        <authorList>
            <person name="Sun Q."/>
            <person name="Zhou Y."/>
        </authorList>
    </citation>
    <scope>NUCLEOTIDE SEQUENCE</scope>
    <source>
        <strain evidence="2">CGMCC 1.12408</strain>
    </source>
</reference>
<dbReference type="RefSeq" id="WP_308419776.1">
    <property type="nucleotide sequence ID" value="NZ_BMEY01000007.1"/>
</dbReference>
<gene>
    <name evidence="2" type="primary">yitV</name>
    <name evidence="2" type="ORF">GCM10008025_17010</name>
</gene>
<dbReference type="EMBL" id="BMEY01000007">
    <property type="protein sequence ID" value="GGA73889.1"/>
    <property type="molecule type" value="Genomic_DNA"/>
</dbReference>
<feature type="domain" description="Peptidase S9 prolyl oligopeptidase catalytic" evidence="1">
    <location>
        <begin position="98"/>
        <end position="239"/>
    </location>
</feature>
<organism evidence="2 3">
    <name type="scientific">Ornithinibacillus halotolerans</name>
    <dbReference type="NCBI Taxonomy" id="1274357"/>
    <lineage>
        <taxon>Bacteria</taxon>
        <taxon>Bacillati</taxon>
        <taxon>Bacillota</taxon>
        <taxon>Bacilli</taxon>
        <taxon>Bacillales</taxon>
        <taxon>Bacillaceae</taxon>
        <taxon>Ornithinibacillus</taxon>
    </lineage>
</organism>
<evidence type="ECO:0000313" key="3">
    <source>
        <dbReference type="Proteomes" id="UP000613512"/>
    </source>
</evidence>
<sequence>MQMIGISKELVGGIPSLVVVDSEKKEEALPTVIYFHGITSAKEHNLPLAFLLAEKGIRVVLPDSIYHGERETNEIDDVRYYLFHIVLQNVKELNDIKDDLESRELILDGRVGVAGTSMGGITTAAALSQYQWLNSAAILMGSPKLTTFARELVATYEKLGELPMTKEEVDKLYETLQTFDLSLQVEKLNERPLLLWHGDNDPTVPFEHSFRFYESTVKVYKDQDKIKFIREKNQGHKVSRMAILETVKWFVSYL</sequence>
<dbReference type="GO" id="GO:0008236">
    <property type="term" value="F:serine-type peptidase activity"/>
    <property type="evidence" value="ECO:0007669"/>
    <property type="project" value="InterPro"/>
</dbReference>
<dbReference type="InterPro" id="IPR001375">
    <property type="entry name" value="Peptidase_S9_cat"/>
</dbReference>
<keyword evidence="3" id="KW-1185">Reference proteome</keyword>
<dbReference type="InterPro" id="IPR029058">
    <property type="entry name" value="AB_hydrolase_fold"/>
</dbReference>
<accession>A0A916RXA3</accession>
<dbReference type="Proteomes" id="UP000613512">
    <property type="component" value="Unassembled WGS sequence"/>
</dbReference>
<dbReference type="PANTHER" id="PTHR47381">
    <property type="entry name" value="ALPHA/BETA-HYDROLASES SUPERFAMILY PROTEIN"/>
    <property type="match status" value="1"/>
</dbReference>
<dbReference type="GO" id="GO:0006508">
    <property type="term" value="P:proteolysis"/>
    <property type="evidence" value="ECO:0007669"/>
    <property type="project" value="InterPro"/>
</dbReference>
<dbReference type="Pfam" id="PF00326">
    <property type="entry name" value="Peptidase_S9"/>
    <property type="match status" value="1"/>
</dbReference>
<dbReference type="AlphaFoldDB" id="A0A916RXA3"/>
<evidence type="ECO:0000313" key="2">
    <source>
        <dbReference type="EMBL" id="GGA73889.1"/>
    </source>
</evidence>
<proteinExistence type="predicted"/>
<name>A0A916RXA3_9BACI</name>
<dbReference type="SUPFAM" id="SSF53474">
    <property type="entry name" value="alpha/beta-Hydrolases"/>
    <property type="match status" value="1"/>
</dbReference>
<evidence type="ECO:0000259" key="1">
    <source>
        <dbReference type="Pfam" id="PF00326"/>
    </source>
</evidence>
<dbReference type="Gene3D" id="3.40.50.1820">
    <property type="entry name" value="alpha/beta hydrolase"/>
    <property type="match status" value="1"/>
</dbReference>
<protein>
    <submittedName>
        <fullName evidence="2">Esterase YitV</fullName>
    </submittedName>
</protein>
<dbReference type="PANTHER" id="PTHR47381:SF3">
    <property type="entry name" value="ALPHA_BETA-HYDROLASES SUPERFAMILY PROTEIN"/>
    <property type="match status" value="1"/>
</dbReference>
<reference evidence="2" key="1">
    <citation type="journal article" date="2014" name="Int. J. Syst. Evol. Microbiol.">
        <title>Complete genome sequence of Corynebacterium casei LMG S-19264T (=DSM 44701T), isolated from a smear-ripened cheese.</title>
        <authorList>
            <consortium name="US DOE Joint Genome Institute (JGI-PGF)"/>
            <person name="Walter F."/>
            <person name="Albersmeier A."/>
            <person name="Kalinowski J."/>
            <person name="Ruckert C."/>
        </authorList>
    </citation>
    <scope>NUCLEOTIDE SEQUENCE</scope>
    <source>
        <strain evidence="2">CGMCC 1.12408</strain>
    </source>
</reference>
<comment type="caution">
    <text evidence="2">The sequence shown here is derived from an EMBL/GenBank/DDBJ whole genome shotgun (WGS) entry which is preliminary data.</text>
</comment>